<name>A0A1W1WRY8_9BACT</name>
<dbReference type="Pfam" id="PF12895">
    <property type="entry name" value="ANAPC3"/>
    <property type="match status" value="1"/>
</dbReference>
<dbReference type="Gene3D" id="3.40.50.410">
    <property type="entry name" value="von Willebrand factor, type A domain"/>
    <property type="match status" value="1"/>
</dbReference>
<evidence type="ECO:0000259" key="4">
    <source>
        <dbReference type="PROSITE" id="PS50234"/>
    </source>
</evidence>
<organism evidence="5 6">
    <name type="scientific">Nitratiruptor tergarcus DSM 16512</name>
    <dbReference type="NCBI Taxonomy" id="1069081"/>
    <lineage>
        <taxon>Bacteria</taxon>
        <taxon>Pseudomonadati</taxon>
        <taxon>Campylobacterota</taxon>
        <taxon>Epsilonproteobacteria</taxon>
        <taxon>Nautiliales</taxon>
        <taxon>Nitratiruptoraceae</taxon>
        <taxon>Nitratiruptor</taxon>
    </lineage>
</organism>
<dbReference type="InterPro" id="IPR002035">
    <property type="entry name" value="VWF_A"/>
</dbReference>
<feature type="repeat" description="TPR" evidence="1">
    <location>
        <begin position="369"/>
        <end position="402"/>
    </location>
</feature>
<dbReference type="RefSeq" id="WP_084275330.1">
    <property type="nucleotide sequence ID" value="NZ_AP026671.1"/>
</dbReference>
<evidence type="ECO:0000313" key="5">
    <source>
        <dbReference type="EMBL" id="SMC09081.1"/>
    </source>
</evidence>
<proteinExistence type="predicted"/>
<keyword evidence="6" id="KW-1185">Reference proteome</keyword>
<feature type="transmembrane region" description="Helical" evidence="3">
    <location>
        <begin position="6"/>
        <end position="24"/>
    </location>
</feature>
<dbReference type="InterPro" id="IPR019734">
    <property type="entry name" value="TPR_rpt"/>
</dbReference>
<dbReference type="PROSITE" id="PS50005">
    <property type="entry name" value="TPR"/>
    <property type="match status" value="2"/>
</dbReference>
<dbReference type="Pfam" id="PF13519">
    <property type="entry name" value="VWA_2"/>
    <property type="match status" value="1"/>
</dbReference>
<dbReference type="STRING" id="1069081.SAMN05660197_0879"/>
<gene>
    <name evidence="5" type="ORF">SAMN05660197_0879</name>
</gene>
<dbReference type="SMART" id="SM00028">
    <property type="entry name" value="TPR"/>
    <property type="match status" value="2"/>
</dbReference>
<keyword evidence="1" id="KW-0802">TPR repeat</keyword>
<dbReference type="EMBL" id="FWWZ01000001">
    <property type="protein sequence ID" value="SMC09081.1"/>
    <property type="molecule type" value="Genomic_DNA"/>
</dbReference>
<feature type="repeat" description="TPR" evidence="1">
    <location>
        <begin position="404"/>
        <end position="437"/>
    </location>
</feature>
<keyword evidence="3" id="KW-0812">Transmembrane</keyword>
<evidence type="ECO:0000256" key="3">
    <source>
        <dbReference type="SAM" id="Phobius"/>
    </source>
</evidence>
<dbReference type="PROSITE" id="PS50234">
    <property type="entry name" value="VWFA"/>
    <property type="match status" value="1"/>
</dbReference>
<dbReference type="PANTHER" id="PTHR22550:SF14">
    <property type="entry name" value="VWFA DOMAIN-CONTAINING PROTEIN"/>
    <property type="match status" value="1"/>
</dbReference>
<feature type="transmembrane region" description="Helical" evidence="3">
    <location>
        <begin position="52"/>
        <end position="73"/>
    </location>
</feature>
<evidence type="ECO:0000256" key="1">
    <source>
        <dbReference type="PROSITE-ProRule" id="PRU00339"/>
    </source>
</evidence>
<dbReference type="Proteomes" id="UP000192602">
    <property type="component" value="Unassembled WGS sequence"/>
</dbReference>
<dbReference type="PANTHER" id="PTHR22550">
    <property type="entry name" value="SPORE GERMINATION PROTEIN"/>
    <property type="match status" value="1"/>
</dbReference>
<feature type="compositionally biased region" description="Basic and acidic residues" evidence="2">
    <location>
        <begin position="482"/>
        <end position="492"/>
    </location>
</feature>
<dbReference type="SMART" id="SM00327">
    <property type="entry name" value="VWA"/>
    <property type="match status" value="1"/>
</dbReference>
<feature type="transmembrane region" description="Helical" evidence="3">
    <location>
        <begin position="294"/>
        <end position="311"/>
    </location>
</feature>
<reference evidence="6" key="1">
    <citation type="submission" date="2017-04" db="EMBL/GenBank/DDBJ databases">
        <authorList>
            <person name="Varghese N."/>
            <person name="Submissions S."/>
        </authorList>
    </citation>
    <scope>NUCLEOTIDE SEQUENCE [LARGE SCALE GENOMIC DNA]</scope>
    <source>
        <strain evidence="6">DSM 16512</strain>
    </source>
</reference>
<accession>A0A1W1WRY8</accession>
<dbReference type="InterPro" id="IPR011990">
    <property type="entry name" value="TPR-like_helical_dom_sf"/>
</dbReference>
<dbReference type="SUPFAM" id="SSF53300">
    <property type="entry name" value="vWA-like"/>
    <property type="match status" value="1"/>
</dbReference>
<dbReference type="PROSITE" id="PS50293">
    <property type="entry name" value="TPR_REGION"/>
    <property type="match status" value="1"/>
</dbReference>
<keyword evidence="3" id="KW-1133">Transmembrane helix</keyword>
<feature type="domain" description="VWFA" evidence="4">
    <location>
        <begin position="86"/>
        <end position="276"/>
    </location>
</feature>
<dbReference type="AlphaFoldDB" id="A0A1W1WRY8"/>
<protein>
    <submittedName>
        <fullName evidence="5">Ca-activated chloride channel family protein</fullName>
    </submittedName>
</protein>
<dbReference type="InterPro" id="IPR050768">
    <property type="entry name" value="UPF0353/GerABKA_families"/>
</dbReference>
<evidence type="ECO:0000313" key="6">
    <source>
        <dbReference type="Proteomes" id="UP000192602"/>
    </source>
</evidence>
<dbReference type="SUPFAM" id="SSF48452">
    <property type="entry name" value="TPR-like"/>
    <property type="match status" value="1"/>
</dbReference>
<feature type="compositionally biased region" description="Basic residues" evidence="2">
    <location>
        <begin position="464"/>
        <end position="474"/>
    </location>
</feature>
<dbReference type="OrthoDB" id="9807628at2"/>
<keyword evidence="3" id="KW-0472">Membrane</keyword>
<dbReference type="Gene3D" id="1.25.40.10">
    <property type="entry name" value="Tetratricopeptide repeat domain"/>
    <property type="match status" value="1"/>
</dbReference>
<sequence length="550" mass="63624">MKFLDFAFIPYMLVPSLILLYLVLTNKSLIDRIFDNEVLAKLRIEQGLSKQLRTILLFGALFLMILAMARPVYQKGIVEVESYRGDVVIALDISRSMKAKDYYPDRLTFAKKKIEEFINKAQNLAIGILAFAENAYIVSPITDDKHSLKYLLKRLDTNLLSLRGTNILSALMSANLLYGNKEPKQLILVTDGGDKKDFTEEIKYAKDHGFKIIVLAVATKKGAPIEEKEEYLKDREGNIVITKLNPDIAKLANETGGLFIQARLDQKDIEQILANLGGIKKEKEVEKVVDQVEFYPYFLTVAFIFLFLAFFDLPSTKALYLLPLLLVFDAHAGLTDFKTIKEAKEAYSRGNYESAVEEFRKITAIKKSPQSYYDLANALYKSGKYKEAIRYYNKVQTDDKELEFRKLHNLGNSYFKLQKYKKAIEMYEKALKIKEDKDTRFNLELAKKMLKKQQQKQKNNQKQNNKKKQQKKQNQKGQKSNEQNKKQQKKQEQNQQQSGEKGEQKEQQNQPISNREEKKWLKMIQKNSAPTLLYKAPIKIKKEAGNENPW</sequence>
<feature type="region of interest" description="Disordered" evidence="2">
    <location>
        <begin position="449"/>
        <end position="550"/>
    </location>
</feature>
<evidence type="ECO:0000256" key="2">
    <source>
        <dbReference type="SAM" id="MobiDB-lite"/>
    </source>
</evidence>
<dbReference type="InterPro" id="IPR036465">
    <property type="entry name" value="vWFA_dom_sf"/>
</dbReference>
<feature type="compositionally biased region" description="Basic and acidic residues" evidence="2">
    <location>
        <begin position="540"/>
        <end position="550"/>
    </location>
</feature>